<gene>
    <name evidence="1" type="ORF">H7313_10435</name>
</gene>
<sequence length="120" mass="13737">MEMGSLPEWFTACAELLAVCTALFLPQITARHARMESYVRMRRVTKGLLTSFADDRESHGTEPVDELESAKDLQLYLRVAFFALSEPREIELRDEVQRLYRVLARPQPDIAAVRKEIAAL</sequence>
<dbReference type="AlphaFoldDB" id="A0A842JCU3"/>
<evidence type="ECO:0000313" key="2">
    <source>
        <dbReference type="Proteomes" id="UP000587396"/>
    </source>
</evidence>
<proteinExistence type="predicted"/>
<dbReference type="EMBL" id="JACMSE010000007">
    <property type="protein sequence ID" value="MBC2889753.1"/>
    <property type="molecule type" value="Genomic_DNA"/>
</dbReference>
<evidence type="ECO:0000313" key="1">
    <source>
        <dbReference type="EMBL" id="MBC2889753.1"/>
    </source>
</evidence>
<comment type="caution">
    <text evidence="1">The sequence shown here is derived from an EMBL/GenBank/DDBJ whole genome shotgun (WGS) entry which is preliminary data.</text>
</comment>
<organism evidence="1 2">
    <name type="scientific">Gordonibacter massiliensis</name>
    <name type="common">ex Traore et al. 2017</name>
    <dbReference type="NCBI Taxonomy" id="1841863"/>
    <lineage>
        <taxon>Bacteria</taxon>
        <taxon>Bacillati</taxon>
        <taxon>Actinomycetota</taxon>
        <taxon>Coriobacteriia</taxon>
        <taxon>Eggerthellales</taxon>
        <taxon>Eggerthellaceae</taxon>
        <taxon>Gordonibacter</taxon>
    </lineage>
</organism>
<dbReference type="Proteomes" id="UP000587396">
    <property type="component" value="Unassembled WGS sequence"/>
</dbReference>
<name>A0A842JCU3_9ACTN</name>
<reference evidence="1 2" key="1">
    <citation type="submission" date="2020-08" db="EMBL/GenBank/DDBJ databases">
        <authorList>
            <person name="Liu C."/>
            <person name="Sun Q."/>
        </authorList>
    </citation>
    <scope>NUCLEOTIDE SEQUENCE [LARGE SCALE GENOMIC DNA]</scope>
    <source>
        <strain evidence="1 2">N22</strain>
    </source>
</reference>
<dbReference type="RefSeq" id="WP_185905534.1">
    <property type="nucleotide sequence ID" value="NZ_JACMSE010000007.1"/>
</dbReference>
<protein>
    <submittedName>
        <fullName evidence="1">Transcriptional regulator</fullName>
    </submittedName>
</protein>
<accession>A0A842JCU3</accession>
<keyword evidence="2" id="KW-1185">Reference proteome</keyword>